<gene>
    <name evidence="1" type="ORF">EI684_06370</name>
</gene>
<dbReference type="SUPFAM" id="SSF110849">
    <property type="entry name" value="ParB/Sulfiredoxin"/>
    <property type="match status" value="1"/>
</dbReference>
<dbReference type="Proteomes" id="UP000280307">
    <property type="component" value="Unassembled WGS sequence"/>
</dbReference>
<sequence>MARTWTSRVVRSAHVAPDTLLAHPDNLVIHPPEQEEQMLTLLRTVGWAAPILVSVQTGRIIDGHMRVSLARRVGIPQVPVDYVDLNEEEERKALLYLKRTTDLARIDPVNLEVILNSIETDQEEIATMARAFANAIEGLKYTPKPREIIEWVEITIGPLSFVVSWADYVQWRALLREAHFSRKPTINHEILRRLGLL</sequence>
<dbReference type="Gene3D" id="3.90.1530.10">
    <property type="entry name" value="Conserved hypothetical protein from pyrococcus furiosus pfu- 392566-001, ParB domain"/>
    <property type="match status" value="1"/>
</dbReference>
<name>A0A426U4B3_9CHLR</name>
<organism evidence="1 2">
    <name type="scientific">Candidatus Viridilinea halotolerans</name>
    <dbReference type="NCBI Taxonomy" id="2491704"/>
    <lineage>
        <taxon>Bacteria</taxon>
        <taxon>Bacillati</taxon>
        <taxon>Chloroflexota</taxon>
        <taxon>Chloroflexia</taxon>
        <taxon>Chloroflexales</taxon>
        <taxon>Chloroflexineae</taxon>
        <taxon>Oscillochloridaceae</taxon>
        <taxon>Candidatus Viridilinea</taxon>
    </lineage>
</organism>
<protein>
    <recommendedName>
        <fullName evidence="3">ParB/Sulfiredoxin domain-containing protein</fullName>
    </recommendedName>
</protein>
<evidence type="ECO:0000313" key="2">
    <source>
        <dbReference type="Proteomes" id="UP000280307"/>
    </source>
</evidence>
<evidence type="ECO:0008006" key="3">
    <source>
        <dbReference type="Google" id="ProtNLM"/>
    </source>
</evidence>
<proteinExistence type="predicted"/>
<evidence type="ECO:0000313" key="1">
    <source>
        <dbReference type="EMBL" id="RRR74735.1"/>
    </source>
</evidence>
<accession>A0A426U4B3</accession>
<comment type="caution">
    <text evidence="1">The sequence shown here is derived from an EMBL/GenBank/DDBJ whole genome shotgun (WGS) entry which is preliminary data.</text>
</comment>
<dbReference type="InterPro" id="IPR036086">
    <property type="entry name" value="ParB/Sulfiredoxin_sf"/>
</dbReference>
<reference evidence="1 2" key="1">
    <citation type="submission" date="2018-12" db="EMBL/GenBank/DDBJ databases">
        <title>Genome Sequence of Candidatus Viridilinea halotolerans isolated from saline sulfide-rich spring.</title>
        <authorList>
            <person name="Grouzdev D.S."/>
            <person name="Burganskaya E.I."/>
            <person name="Krutkina M.S."/>
            <person name="Sukhacheva M.V."/>
            <person name="Gorlenko V.M."/>
        </authorList>
    </citation>
    <scope>NUCLEOTIDE SEQUENCE [LARGE SCALE GENOMIC DNA]</scope>
    <source>
        <strain evidence="1">Chok-6</strain>
    </source>
</reference>
<dbReference type="AlphaFoldDB" id="A0A426U4B3"/>
<dbReference type="EMBL" id="RSAS01000243">
    <property type="protein sequence ID" value="RRR74735.1"/>
    <property type="molecule type" value="Genomic_DNA"/>
</dbReference>